<gene>
    <name evidence="1" type="ORF">B1A74_13785</name>
</gene>
<sequence length="242" mass="26863">MSATRRHHRRLGLIRAAALSVPLLALAVPVRADWLGLAGVEGLFDGGYAYTTAIIPNDGELGNGWAQRYRVDYTQYEYPDNDTTVKGRATGASAALGYQFPVQDGWLSTYVGAAWYHTRLDPEPDDSDVVGGRLRAVLDMDAGRIIDERWILTGGVSVTPADRAYWTRGRAMRRLGDSRYYLGPEVLFHGDRDYDAVHRGLALQMREVRPGLDMVVKTGHKQIRDGGDSGGYLGLELVRHFR</sequence>
<evidence type="ECO:0000313" key="1">
    <source>
        <dbReference type="EMBL" id="OOC08905.1"/>
    </source>
</evidence>
<dbReference type="Proteomes" id="UP000189177">
    <property type="component" value="Unassembled WGS sequence"/>
</dbReference>
<keyword evidence="2" id="KW-1185">Reference proteome</keyword>
<protein>
    <submittedName>
        <fullName evidence="1">Cellulose biosynthesis protein BcsS</fullName>
    </submittedName>
</protein>
<dbReference type="STRING" id="252474.B1A74_13785"/>
<organism evidence="1 2">
    <name type="scientific">Thioalkalivibrio halophilus</name>
    <dbReference type="NCBI Taxonomy" id="252474"/>
    <lineage>
        <taxon>Bacteria</taxon>
        <taxon>Pseudomonadati</taxon>
        <taxon>Pseudomonadota</taxon>
        <taxon>Gammaproteobacteria</taxon>
        <taxon>Chromatiales</taxon>
        <taxon>Ectothiorhodospiraceae</taxon>
        <taxon>Thioalkalivibrio</taxon>
    </lineage>
</organism>
<dbReference type="RefSeq" id="WP_077244967.1">
    <property type="nucleotide sequence ID" value="NZ_MUZR01000084.1"/>
</dbReference>
<dbReference type="Pfam" id="PF17036">
    <property type="entry name" value="CBP_BcsS"/>
    <property type="match status" value="1"/>
</dbReference>
<dbReference type="InterPro" id="IPR031485">
    <property type="entry name" value="CBP_BcsS"/>
</dbReference>
<dbReference type="AlphaFoldDB" id="A0A1V2ZV43"/>
<reference evidence="1 2" key="1">
    <citation type="submission" date="2017-02" db="EMBL/GenBank/DDBJ databases">
        <title>Genomic diversity within the haloalkaliphilic genus Thioalkalivibrio.</title>
        <authorList>
            <person name="Ahn A.-C."/>
            <person name="Meier-Kolthoff J."/>
            <person name="Overmars L."/>
            <person name="Richter M."/>
            <person name="Woyke T."/>
            <person name="Sorokin D.Y."/>
            <person name="Muyzer G."/>
        </authorList>
    </citation>
    <scope>NUCLEOTIDE SEQUENCE [LARGE SCALE GENOMIC DNA]</scope>
    <source>
        <strain evidence="1 2">HL17</strain>
    </source>
</reference>
<dbReference type="EMBL" id="MUZR01000084">
    <property type="protein sequence ID" value="OOC08905.1"/>
    <property type="molecule type" value="Genomic_DNA"/>
</dbReference>
<proteinExistence type="predicted"/>
<comment type="caution">
    <text evidence="1">The sequence shown here is derived from an EMBL/GenBank/DDBJ whole genome shotgun (WGS) entry which is preliminary data.</text>
</comment>
<name>A0A1V2ZV43_9GAMM</name>
<evidence type="ECO:0000313" key="2">
    <source>
        <dbReference type="Proteomes" id="UP000189177"/>
    </source>
</evidence>
<accession>A0A1V2ZV43</accession>